<keyword evidence="8 10" id="KW-0472">Membrane</keyword>
<dbReference type="PANTHER" id="PTHR11157">
    <property type="entry name" value="FATTY ACID ACYL TRANSFERASE-RELATED"/>
    <property type="match status" value="1"/>
</dbReference>
<evidence type="ECO:0000256" key="5">
    <source>
        <dbReference type="ARBA" id="ARBA00022832"/>
    </source>
</evidence>
<accession>M7BJ63</accession>
<keyword evidence="6 10" id="KW-1133">Transmembrane helix</keyword>
<evidence type="ECO:0000256" key="9">
    <source>
        <dbReference type="ARBA" id="ARBA00023160"/>
    </source>
</evidence>
<evidence type="ECO:0000256" key="7">
    <source>
        <dbReference type="ARBA" id="ARBA00023098"/>
    </source>
</evidence>
<evidence type="ECO:0000313" key="12">
    <source>
        <dbReference type="Proteomes" id="UP000031443"/>
    </source>
</evidence>
<evidence type="ECO:0000256" key="4">
    <source>
        <dbReference type="ARBA" id="ARBA00022692"/>
    </source>
</evidence>
<dbReference type="PANTHER" id="PTHR11157:SF12">
    <property type="entry name" value="ELONGATION OF VERY LONG CHAIN FATTY ACIDS PROTEIN 4"/>
    <property type="match status" value="1"/>
</dbReference>
<feature type="transmembrane region" description="Helical" evidence="10">
    <location>
        <begin position="73"/>
        <end position="93"/>
    </location>
</feature>
<dbReference type="GO" id="GO:0005789">
    <property type="term" value="C:endoplasmic reticulum membrane"/>
    <property type="evidence" value="ECO:0007669"/>
    <property type="project" value="TreeGrafter"/>
</dbReference>
<dbReference type="GO" id="GO:0034625">
    <property type="term" value="P:fatty acid elongation, monounsaturated fatty acid"/>
    <property type="evidence" value="ECO:0007669"/>
    <property type="project" value="TreeGrafter"/>
</dbReference>
<evidence type="ECO:0000313" key="11">
    <source>
        <dbReference type="EMBL" id="EMP35725.1"/>
    </source>
</evidence>
<dbReference type="GO" id="GO:0019367">
    <property type="term" value="P:fatty acid elongation, saturated fatty acid"/>
    <property type="evidence" value="ECO:0007669"/>
    <property type="project" value="TreeGrafter"/>
</dbReference>
<reference evidence="12" key="1">
    <citation type="journal article" date="2013" name="Nat. Genet.">
        <title>The draft genomes of soft-shell turtle and green sea turtle yield insights into the development and evolution of the turtle-specific body plan.</title>
        <authorList>
            <person name="Wang Z."/>
            <person name="Pascual-Anaya J."/>
            <person name="Zadissa A."/>
            <person name="Li W."/>
            <person name="Niimura Y."/>
            <person name="Huang Z."/>
            <person name="Li C."/>
            <person name="White S."/>
            <person name="Xiong Z."/>
            <person name="Fang D."/>
            <person name="Wang B."/>
            <person name="Ming Y."/>
            <person name="Chen Y."/>
            <person name="Zheng Y."/>
            <person name="Kuraku S."/>
            <person name="Pignatelli M."/>
            <person name="Herrero J."/>
            <person name="Beal K."/>
            <person name="Nozawa M."/>
            <person name="Li Q."/>
            <person name="Wang J."/>
            <person name="Zhang H."/>
            <person name="Yu L."/>
            <person name="Shigenobu S."/>
            <person name="Wang J."/>
            <person name="Liu J."/>
            <person name="Flicek P."/>
            <person name="Searle S."/>
            <person name="Wang J."/>
            <person name="Kuratani S."/>
            <person name="Yin Y."/>
            <person name="Aken B."/>
            <person name="Zhang G."/>
            <person name="Irie N."/>
        </authorList>
    </citation>
    <scope>NUCLEOTIDE SEQUENCE [LARGE SCALE GENOMIC DNA]</scope>
</reference>
<keyword evidence="5 10" id="KW-0276">Fatty acid metabolism</keyword>
<feature type="transmembrane region" description="Helical" evidence="10">
    <location>
        <begin position="34"/>
        <end position="52"/>
    </location>
</feature>
<evidence type="ECO:0000256" key="8">
    <source>
        <dbReference type="ARBA" id="ARBA00023136"/>
    </source>
</evidence>
<dbReference type="InterPro" id="IPR002076">
    <property type="entry name" value="ELO_fam"/>
</dbReference>
<dbReference type="Proteomes" id="UP000031443">
    <property type="component" value="Unassembled WGS sequence"/>
</dbReference>
<sequence length="215" mass="24656">MRSLSTPELQLVRGGRRVDGGAAAVNSVPSSRPAFFGAQMNSFIHVVMYMYYGLAACGPKFQKYLWWKRYLTILQLIQFHVTLGHTAMSIYIDCPFPKWMHWGVMIYAITFIFLFGNFYYRTYKMPKEPIKNGKIVNGAVANGDQAMLPEQLQHILGPYSEDLFADGLGESSLKLKQQQQQEEAALKPEPDFYVLIECYKGFILMFSFFCCSYLD</sequence>
<comment type="similarity">
    <text evidence="10">Belongs to the ELO family.</text>
</comment>
<organism evidence="11 12">
    <name type="scientific">Chelonia mydas</name>
    <name type="common">Green sea-turtle</name>
    <name type="synonym">Chelonia agassizi</name>
    <dbReference type="NCBI Taxonomy" id="8469"/>
    <lineage>
        <taxon>Eukaryota</taxon>
        <taxon>Metazoa</taxon>
        <taxon>Chordata</taxon>
        <taxon>Craniata</taxon>
        <taxon>Vertebrata</taxon>
        <taxon>Euteleostomi</taxon>
        <taxon>Archelosauria</taxon>
        <taxon>Testudinata</taxon>
        <taxon>Testudines</taxon>
        <taxon>Cryptodira</taxon>
        <taxon>Durocryptodira</taxon>
        <taxon>Americhelydia</taxon>
        <taxon>Chelonioidea</taxon>
        <taxon>Cheloniidae</taxon>
        <taxon>Chelonia</taxon>
    </lineage>
</organism>
<evidence type="ECO:0000256" key="10">
    <source>
        <dbReference type="RuleBase" id="RU361115"/>
    </source>
</evidence>
<evidence type="ECO:0000256" key="3">
    <source>
        <dbReference type="ARBA" id="ARBA00022679"/>
    </source>
</evidence>
<name>M7BJ63_CHEMY</name>
<dbReference type="GO" id="GO:0009922">
    <property type="term" value="F:fatty acid elongase activity"/>
    <property type="evidence" value="ECO:0007669"/>
    <property type="project" value="UniProtKB-EC"/>
</dbReference>
<dbReference type="AlphaFoldDB" id="M7BJ63"/>
<comment type="caution">
    <text evidence="10">Lacks conserved residue(s) required for the propagation of feature annotation.</text>
</comment>
<keyword evidence="4 10" id="KW-0812">Transmembrane</keyword>
<evidence type="ECO:0000256" key="6">
    <source>
        <dbReference type="ARBA" id="ARBA00022989"/>
    </source>
</evidence>
<keyword evidence="7 10" id="KW-0443">Lipid metabolism</keyword>
<comment type="catalytic activity">
    <reaction evidence="10">
        <text>a very-long-chain acyl-CoA + malonyl-CoA + H(+) = a very-long-chain 3-oxoacyl-CoA + CO2 + CoA</text>
        <dbReference type="Rhea" id="RHEA:32727"/>
        <dbReference type="ChEBI" id="CHEBI:15378"/>
        <dbReference type="ChEBI" id="CHEBI:16526"/>
        <dbReference type="ChEBI" id="CHEBI:57287"/>
        <dbReference type="ChEBI" id="CHEBI:57384"/>
        <dbReference type="ChEBI" id="CHEBI:90725"/>
        <dbReference type="ChEBI" id="CHEBI:90736"/>
        <dbReference type="EC" id="2.3.1.199"/>
    </reaction>
</comment>
<dbReference type="EC" id="2.3.1.199" evidence="10"/>
<dbReference type="EMBL" id="KB527579">
    <property type="protein sequence ID" value="EMP35725.1"/>
    <property type="molecule type" value="Genomic_DNA"/>
</dbReference>
<dbReference type="STRING" id="8469.M7BJ63"/>
<dbReference type="Pfam" id="PF01151">
    <property type="entry name" value="ELO"/>
    <property type="match status" value="1"/>
</dbReference>
<dbReference type="GO" id="GO:0034626">
    <property type="term" value="P:fatty acid elongation, polyunsaturated fatty acid"/>
    <property type="evidence" value="ECO:0007669"/>
    <property type="project" value="TreeGrafter"/>
</dbReference>
<keyword evidence="3 10" id="KW-0808">Transferase</keyword>
<feature type="transmembrane region" description="Helical" evidence="10">
    <location>
        <begin position="99"/>
        <end position="120"/>
    </location>
</feature>
<evidence type="ECO:0000256" key="1">
    <source>
        <dbReference type="ARBA" id="ARBA00004141"/>
    </source>
</evidence>
<proteinExistence type="inferred from homology"/>
<keyword evidence="2 10" id="KW-0444">Lipid biosynthesis</keyword>
<dbReference type="GO" id="GO:0030148">
    <property type="term" value="P:sphingolipid biosynthetic process"/>
    <property type="evidence" value="ECO:0007669"/>
    <property type="project" value="TreeGrafter"/>
</dbReference>
<protein>
    <recommendedName>
        <fullName evidence="10">Elongation of very long chain fatty acids protein</fullName>
        <ecNumber evidence="10">2.3.1.199</ecNumber>
    </recommendedName>
    <alternativeName>
        <fullName evidence="10">Very-long-chain 3-oxoacyl-CoA synthase</fullName>
    </alternativeName>
</protein>
<keyword evidence="12" id="KW-1185">Reference proteome</keyword>
<keyword evidence="9 10" id="KW-0275">Fatty acid biosynthesis</keyword>
<gene>
    <name evidence="11" type="ORF">UY3_07100</name>
</gene>
<comment type="subcellular location">
    <subcellularLocation>
        <location evidence="1">Membrane</location>
        <topology evidence="1">Multi-pass membrane protein</topology>
    </subcellularLocation>
</comment>
<evidence type="ECO:0000256" key="2">
    <source>
        <dbReference type="ARBA" id="ARBA00022516"/>
    </source>
</evidence>
<dbReference type="eggNOG" id="KOG3071">
    <property type="taxonomic scope" value="Eukaryota"/>
</dbReference>
<dbReference type="GO" id="GO:0042761">
    <property type="term" value="P:very long-chain fatty acid biosynthetic process"/>
    <property type="evidence" value="ECO:0007669"/>
    <property type="project" value="TreeGrafter"/>
</dbReference>